<gene>
    <name evidence="1" type="ORF">ERS739220_00925</name>
</gene>
<proteinExistence type="predicted"/>
<evidence type="ECO:0000313" key="1">
    <source>
        <dbReference type="EMBL" id="CUU78036.1"/>
    </source>
</evidence>
<dbReference type="RefSeq" id="WP_059429026.1">
    <property type="nucleotide sequence ID" value="NZ_FAUW01000002.1"/>
</dbReference>
<sequence length="157" mass="18687">MLFRNLILFTFIILSLHSKEIINLEIKKSNKIYNFEENINIIGKWKITSGKYYTYFLNGSGNRWEIEFKKDGYIYDIDKKALNLKWKDIGNGFIKITYPINNKSNFSIINDTIKIKNRKNDSCFIVESDKHDIDFEMCKTSGSLWINPKQHIKIYIR</sequence>
<dbReference type="Proteomes" id="UP000052257">
    <property type="component" value="Unassembled WGS sequence"/>
</dbReference>
<name>A0A9W5AQ99_CAMHY</name>
<accession>A0A9W5AQ99</accession>
<protein>
    <submittedName>
        <fullName evidence="1">Two-component regulator</fullName>
    </submittedName>
</protein>
<organism evidence="1 2">
    <name type="scientific">Campylobacter hyointestinalis subsp. hyointestinalis</name>
    <dbReference type="NCBI Taxonomy" id="91352"/>
    <lineage>
        <taxon>Bacteria</taxon>
        <taxon>Pseudomonadati</taxon>
        <taxon>Campylobacterota</taxon>
        <taxon>Epsilonproteobacteria</taxon>
        <taxon>Campylobacterales</taxon>
        <taxon>Campylobacteraceae</taxon>
        <taxon>Campylobacter</taxon>
    </lineage>
</organism>
<dbReference type="EMBL" id="FAUW01000002">
    <property type="protein sequence ID" value="CUU78036.1"/>
    <property type="molecule type" value="Genomic_DNA"/>
</dbReference>
<comment type="caution">
    <text evidence="1">The sequence shown here is derived from an EMBL/GenBank/DDBJ whole genome shotgun (WGS) entry which is preliminary data.</text>
</comment>
<evidence type="ECO:0000313" key="2">
    <source>
        <dbReference type="Proteomes" id="UP000052257"/>
    </source>
</evidence>
<dbReference type="AlphaFoldDB" id="A0A9W5AQ99"/>
<reference evidence="1 2" key="1">
    <citation type="submission" date="2015-11" db="EMBL/GenBank/DDBJ databases">
        <authorList>
            <consortium name="Pathogen Informatics"/>
        </authorList>
    </citation>
    <scope>NUCLEOTIDE SEQUENCE [LARGE SCALE GENOMIC DNA]</scope>
    <source>
        <strain evidence="1 2">006A-0191</strain>
    </source>
</reference>